<evidence type="ECO:0000313" key="2">
    <source>
        <dbReference type="Proteomes" id="UP000253090"/>
    </source>
</evidence>
<proteinExistence type="predicted"/>
<dbReference type="AlphaFoldDB" id="A0A369B916"/>
<gene>
    <name evidence="1" type="ORF">DFP94_11088</name>
</gene>
<protein>
    <submittedName>
        <fullName evidence="1">Nucleoside-diphosphate-sugar epimerase</fullName>
    </submittedName>
</protein>
<reference evidence="1 2" key="1">
    <citation type="submission" date="2018-07" db="EMBL/GenBank/DDBJ databases">
        <title>Genomic Encyclopedia of Type Strains, Phase III (KMG-III): the genomes of soil and plant-associated and newly described type strains.</title>
        <authorList>
            <person name="Whitman W."/>
        </authorList>
    </citation>
    <scope>NUCLEOTIDE SEQUENCE [LARGE SCALE GENOMIC DNA]</scope>
    <source>
        <strain evidence="1 2">CECT 8333</strain>
    </source>
</reference>
<sequence length="268" mass="29172">MTVATRGLTEAVFNGPLNRLIVDRTDESSLVEAAKVGPWDIVYDNICYSPNEALAAVRAFDGNVGRYVLTSTLSVYKFGKSPLQEEVFDPYRYEWNAGDRKDMDYGEGKRQAEAVFFQQADFPVAAMRIPIVLGPDDYTRRLHFHVERVMNGTPIGFPNVEASMSYISSAETASFLKWLGCSMLTGPVNASSDGELTIAGLLELIGRATGKQPLVLPENEAGEGNESPFGIPSDWVLDISKAKAAGYSFGSVMDWLPDLIGKIAAGQA</sequence>
<dbReference type="SUPFAM" id="SSF51735">
    <property type="entry name" value="NAD(P)-binding Rossmann-fold domains"/>
    <property type="match status" value="1"/>
</dbReference>
<dbReference type="EMBL" id="QPJW01000010">
    <property type="protein sequence ID" value="RCX17027.1"/>
    <property type="molecule type" value="Genomic_DNA"/>
</dbReference>
<dbReference type="Gene3D" id="3.40.50.720">
    <property type="entry name" value="NAD(P)-binding Rossmann-like Domain"/>
    <property type="match status" value="1"/>
</dbReference>
<keyword evidence="2" id="KW-1185">Reference proteome</keyword>
<dbReference type="Proteomes" id="UP000253090">
    <property type="component" value="Unassembled WGS sequence"/>
</dbReference>
<dbReference type="InterPro" id="IPR036291">
    <property type="entry name" value="NAD(P)-bd_dom_sf"/>
</dbReference>
<organism evidence="1 2">
    <name type="scientific">Fontibacillus phaseoli</name>
    <dbReference type="NCBI Taxonomy" id="1416533"/>
    <lineage>
        <taxon>Bacteria</taxon>
        <taxon>Bacillati</taxon>
        <taxon>Bacillota</taxon>
        <taxon>Bacilli</taxon>
        <taxon>Bacillales</taxon>
        <taxon>Paenibacillaceae</taxon>
        <taxon>Fontibacillus</taxon>
    </lineage>
</organism>
<name>A0A369B916_9BACL</name>
<evidence type="ECO:0000313" key="1">
    <source>
        <dbReference type="EMBL" id="RCX17027.1"/>
    </source>
</evidence>
<accession>A0A369B916</accession>
<comment type="caution">
    <text evidence="1">The sequence shown here is derived from an EMBL/GenBank/DDBJ whole genome shotgun (WGS) entry which is preliminary data.</text>
</comment>